<keyword evidence="2" id="KW-1185">Reference proteome</keyword>
<name>A0A937CXF6_9BURK</name>
<dbReference type="EMBL" id="JAEQNE010000013">
    <property type="protein sequence ID" value="MBL0395193.1"/>
    <property type="molecule type" value="Genomic_DNA"/>
</dbReference>
<dbReference type="RefSeq" id="WP_201677868.1">
    <property type="nucleotide sequence ID" value="NZ_JAEQNE010000013.1"/>
</dbReference>
<gene>
    <name evidence="1" type="ORF">JJ685_28945</name>
</gene>
<comment type="caution">
    <text evidence="1">The sequence shown here is derived from an EMBL/GenBank/DDBJ whole genome shotgun (WGS) entry which is preliminary data.</text>
</comment>
<reference evidence="1 2" key="1">
    <citation type="journal article" date="2017" name="Int. J. Syst. Evol. Microbiol.">
        <title>Ramlibacter monticola sp. nov., isolated from forest soil.</title>
        <authorList>
            <person name="Chaudhary D.K."/>
            <person name="Kim J."/>
        </authorList>
    </citation>
    <scope>NUCLEOTIDE SEQUENCE [LARGE SCALE GENOMIC DNA]</scope>
    <source>
        <strain evidence="1 2">KACC 19175</strain>
    </source>
</reference>
<accession>A0A937CXF6</accession>
<organism evidence="1 2">
    <name type="scientific">Ramlibacter monticola</name>
    <dbReference type="NCBI Taxonomy" id="1926872"/>
    <lineage>
        <taxon>Bacteria</taxon>
        <taxon>Pseudomonadati</taxon>
        <taxon>Pseudomonadota</taxon>
        <taxon>Betaproteobacteria</taxon>
        <taxon>Burkholderiales</taxon>
        <taxon>Comamonadaceae</taxon>
        <taxon>Ramlibacter</taxon>
    </lineage>
</organism>
<proteinExistence type="predicted"/>
<sequence>MPTASEAHQQASPGDSVIGWKLDRAEREALLARFPARHPKAIADHVTLRSRVSEQAGLPPSTVGEIVGRSDDGAGVEAMVLRIDGSTVRPDGGTYHITWSLAEGREARESNDVIRQHGWVAVEPPVPVRLDAANFPRS</sequence>
<dbReference type="AlphaFoldDB" id="A0A937CXF6"/>
<evidence type="ECO:0000313" key="1">
    <source>
        <dbReference type="EMBL" id="MBL0395193.1"/>
    </source>
</evidence>
<protein>
    <submittedName>
        <fullName evidence="1">Uncharacterized protein</fullName>
    </submittedName>
</protein>
<evidence type="ECO:0000313" key="2">
    <source>
        <dbReference type="Proteomes" id="UP000599109"/>
    </source>
</evidence>
<dbReference type="Proteomes" id="UP000599109">
    <property type="component" value="Unassembled WGS sequence"/>
</dbReference>